<name>A0AAE3MMC6_9FLAO</name>
<dbReference type="Gene3D" id="3.40.50.1820">
    <property type="entry name" value="alpha/beta hydrolase"/>
    <property type="match status" value="1"/>
</dbReference>
<accession>A0AAE3MMC6</accession>
<keyword evidence="2" id="KW-1185">Reference proteome</keyword>
<organism evidence="1 2">
    <name type="scientific">Lentiprolixibacter aurantiacus</name>
    <dbReference type="NCBI Taxonomy" id="2993939"/>
    <lineage>
        <taxon>Bacteria</taxon>
        <taxon>Pseudomonadati</taxon>
        <taxon>Bacteroidota</taxon>
        <taxon>Flavobacteriia</taxon>
        <taxon>Flavobacteriales</taxon>
        <taxon>Flavobacteriaceae</taxon>
        <taxon>Lentiprolixibacter</taxon>
    </lineage>
</organism>
<sequence>MKIHATYNFLLSGVMLFSFLWNQDPQMRPDESEPASRIEYFTFSNNGTPTKGKIYIPDSYDTNKNIPAIYLIDFTEQHFKLATDEFEKVIAGVEQLEGVEALVVSLEGIPDIDAEPDSYQQHYYIYKNLASFVDAQYPNNSSRTFIGKGSESGVVLMAMFLEDSKTSIFENFIATDPSGLYTASLIDLIEGGDFPQNKSGKKLHFSFSTSNDRNSCTRLINLIDNARYPWLQFESKEYTDSNYENTYPIAFAEGLQYVLGD</sequence>
<reference evidence="1" key="1">
    <citation type="submission" date="2022-11" db="EMBL/GenBank/DDBJ databases">
        <title>The characterization of three novel Bacteroidetes species and genomic analysis of their roles in tidal elemental geochemical cycles.</title>
        <authorList>
            <person name="Ma K.-J."/>
        </authorList>
    </citation>
    <scope>NUCLEOTIDE SEQUENCE</scope>
    <source>
        <strain evidence="1">M415</strain>
    </source>
</reference>
<proteinExistence type="predicted"/>
<dbReference type="InterPro" id="IPR029058">
    <property type="entry name" value="AB_hydrolase_fold"/>
</dbReference>
<gene>
    <name evidence="1" type="ORF">OO016_12815</name>
</gene>
<dbReference type="SUPFAM" id="SSF53474">
    <property type="entry name" value="alpha/beta-Hydrolases"/>
    <property type="match status" value="1"/>
</dbReference>
<dbReference type="EMBL" id="JAPFQP010000004">
    <property type="protein sequence ID" value="MCX2720490.1"/>
    <property type="molecule type" value="Genomic_DNA"/>
</dbReference>
<evidence type="ECO:0000313" key="2">
    <source>
        <dbReference type="Proteomes" id="UP001207116"/>
    </source>
</evidence>
<dbReference type="RefSeq" id="WP_266014713.1">
    <property type="nucleotide sequence ID" value="NZ_JAPFQP010000004.1"/>
</dbReference>
<evidence type="ECO:0000313" key="1">
    <source>
        <dbReference type="EMBL" id="MCX2720490.1"/>
    </source>
</evidence>
<dbReference type="Proteomes" id="UP001207116">
    <property type="component" value="Unassembled WGS sequence"/>
</dbReference>
<dbReference type="AlphaFoldDB" id="A0AAE3MMC6"/>
<comment type="caution">
    <text evidence="1">The sequence shown here is derived from an EMBL/GenBank/DDBJ whole genome shotgun (WGS) entry which is preliminary data.</text>
</comment>
<protein>
    <submittedName>
        <fullName evidence="1">Uncharacterized protein</fullName>
    </submittedName>
</protein>